<dbReference type="SUPFAM" id="SSF52540">
    <property type="entry name" value="P-loop containing nucleoside triphosphate hydrolases"/>
    <property type="match status" value="1"/>
</dbReference>
<gene>
    <name evidence="7" type="primary">ccmA</name>
    <name evidence="7" type="ORF">ACFSB2_07375</name>
</gene>
<dbReference type="Pfam" id="PF00005">
    <property type="entry name" value="ABC_tran"/>
    <property type="match status" value="1"/>
</dbReference>
<keyword evidence="8" id="KW-1185">Reference proteome</keyword>
<dbReference type="Proteomes" id="UP001597079">
    <property type="component" value="Unassembled WGS sequence"/>
</dbReference>
<dbReference type="EMBL" id="JBHUCX010000020">
    <property type="protein sequence ID" value="MFD1674526.1"/>
    <property type="molecule type" value="Genomic_DNA"/>
</dbReference>
<dbReference type="SMART" id="SM00382">
    <property type="entry name" value="AAA"/>
    <property type="match status" value="1"/>
</dbReference>
<dbReference type="InterPro" id="IPR027417">
    <property type="entry name" value="P-loop_NTPase"/>
</dbReference>
<sequence>MQIQSVTAGYGSAVVLTQIDLEFSAGFHVILGPNGSGKTTLFRVAAGILPPKAGQIKILGQDPLHAPLVKQQVGYLSHNLGLSPNLTVEENLLFWGKIQGIRGVRLRQSIENSIDRLHLSDILGKRVRTLSRGQLQRSALAQVLLTDPKLLFLDEPTTGLDPAAARTLRQLLRDITKDRTIIYSTHNLYEATELAQDITFLTKGRVVAQGSIEELRRQKQLAHRVGLRVKGDPTPIFASLQVNAQFDGSHWVFETSNEEETGRIVESLVSAKITVLELREMDNPLEELLLQLEEEAKK</sequence>
<dbReference type="InterPro" id="IPR003593">
    <property type="entry name" value="AAA+_ATPase"/>
</dbReference>
<comment type="similarity">
    <text evidence="1">Belongs to the ABC transporter superfamily.</text>
</comment>
<dbReference type="PROSITE" id="PS50893">
    <property type="entry name" value="ABC_TRANSPORTER_2"/>
    <property type="match status" value="1"/>
</dbReference>
<dbReference type="NCBIfam" id="TIGR01189">
    <property type="entry name" value="ccmA"/>
    <property type="match status" value="1"/>
</dbReference>
<keyword evidence="2" id="KW-0813">Transport</keyword>
<proteinExistence type="inferred from homology"/>
<feature type="domain" description="ABC transporter" evidence="6">
    <location>
        <begin position="1"/>
        <end position="228"/>
    </location>
</feature>
<evidence type="ECO:0000259" key="6">
    <source>
        <dbReference type="PROSITE" id="PS50893"/>
    </source>
</evidence>
<reference evidence="8" key="1">
    <citation type="journal article" date="2019" name="Int. J. Syst. Evol. Microbiol.">
        <title>The Global Catalogue of Microorganisms (GCM) 10K type strain sequencing project: providing services to taxonomists for standard genome sequencing and annotation.</title>
        <authorList>
            <consortium name="The Broad Institute Genomics Platform"/>
            <consortium name="The Broad Institute Genome Sequencing Center for Infectious Disease"/>
            <person name="Wu L."/>
            <person name="Ma J."/>
        </authorList>
    </citation>
    <scope>NUCLEOTIDE SEQUENCE [LARGE SCALE GENOMIC DNA]</scope>
    <source>
        <strain evidence="8">CGMCC 1.12286</strain>
    </source>
</reference>
<dbReference type="InterPro" id="IPR050763">
    <property type="entry name" value="ABC_transporter_ATP-binding"/>
</dbReference>
<evidence type="ECO:0000256" key="3">
    <source>
        <dbReference type="ARBA" id="ARBA00022741"/>
    </source>
</evidence>
<keyword evidence="4" id="KW-0201">Cytochrome c-type biogenesis</keyword>
<evidence type="ECO:0000313" key="7">
    <source>
        <dbReference type="EMBL" id="MFD1674526.1"/>
    </source>
</evidence>
<dbReference type="PANTHER" id="PTHR42711:SF5">
    <property type="entry name" value="ABC TRANSPORTER ATP-BINDING PROTEIN NATA"/>
    <property type="match status" value="1"/>
</dbReference>
<accession>A0ABW4JFT9</accession>
<evidence type="ECO:0000256" key="2">
    <source>
        <dbReference type="ARBA" id="ARBA00022448"/>
    </source>
</evidence>
<keyword evidence="3" id="KW-0547">Nucleotide-binding</keyword>
<dbReference type="PANTHER" id="PTHR42711">
    <property type="entry name" value="ABC TRANSPORTER ATP-BINDING PROTEIN"/>
    <property type="match status" value="1"/>
</dbReference>
<dbReference type="Gene3D" id="3.40.50.300">
    <property type="entry name" value="P-loop containing nucleotide triphosphate hydrolases"/>
    <property type="match status" value="1"/>
</dbReference>
<evidence type="ECO:0000256" key="1">
    <source>
        <dbReference type="ARBA" id="ARBA00005417"/>
    </source>
</evidence>
<evidence type="ECO:0000313" key="8">
    <source>
        <dbReference type="Proteomes" id="UP001597079"/>
    </source>
</evidence>
<dbReference type="InterPro" id="IPR005895">
    <property type="entry name" value="ABC_transptr_haem_export_CcmA"/>
</dbReference>
<name>A0ABW4JFT9_9BACL</name>
<evidence type="ECO:0000256" key="4">
    <source>
        <dbReference type="ARBA" id="ARBA00022748"/>
    </source>
</evidence>
<organism evidence="7 8">
    <name type="scientific">Alicyclobacillus fodiniaquatilis</name>
    <dbReference type="NCBI Taxonomy" id="1661150"/>
    <lineage>
        <taxon>Bacteria</taxon>
        <taxon>Bacillati</taxon>
        <taxon>Bacillota</taxon>
        <taxon>Bacilli</taxon>
        <taxon>Bacillales</taxon>
        <taxon>Alicyclobacillaceae</taxon>
        <taxon>Alicyclobacillus</taxon>
    </lineage>
</organism>
<comment type="caution">
    <text evidence="7">The sequence shown here is derived from an EMBL/GenBank/DDBJ whole genome shotgun (WGS) entry which is preliminary data.</text>
</comment>
<dbReference type="RefSeq" id="WP_377942392.1">
    <property type="nucleotide sequence ID" value="NZ_JBHUCX010000020.1"/>
</dbReference>
<evidence type="ECO:0000256" key="5">
    <source>
        <dbReference type="ARBA" id="ARBA00022840"/>
    </source>
</evidence>
<protein>
    <submittedName>
        <fullName evidence="7">Heme ABC exporter ATP-binding protein CcmA</fullName>
    </submittedName>
</protein>
<dbReference type="InterPro" id="IPR003439">
    <property type="entry name" value="ABC_transporter-like_ATP-bd"/>
</dbReference>
<keyword evidence="5 7" id="KW-0067">ATP-binding</keyword>
<dbReference type="GO" id="GO:0005524">
    <property type="term" value="F:ATP binding"/>
    <property type="evidence" value="ECO:0007669"/>
    <property type="project" value="UniProtKB-KW"/>
</dbReference>